<dbReference type="InterPro" id="IPR015943">
    <property type="entry name" value="WD40/YVTN_repeat-like_dom_sf"/>
</dbReference>
<reference evidence="5 6" key="1">
    <citation type="submission" date="2017-03" db="EMBL/GenBank/DDBJ databases">
        <title>Widespread Adenine N6-methylation of Active Genes in Fungi.</title>
        <authorList>
            <consortium name="DOE Joint Genome Institute"/>
            <person name="Mondo S.J."/>
            <person name="Dannebaum R.O."/>
            <person name="Kuo R.C."/>
            <person name="Louie K.B."/>
            <person name="Bewick A.J."/>
            <person name="Labutti K."/>
            <person name="Haridas S."/>
            <person name="Kuo A."/>
            <person name="Salamov A."/>
            <person name="Ahrendt S.R."/>
            <person name="Lau R."/>
            <person name="Bowen B.P."/>
            <person name="Lipzen A."/>
            <person name="Sullivan W."/>
            <person name="Andreopoulos W.B."/>
            <person name="Clum A."/>
            <person name="Lindquist E."/>
            <person name="Daum C."/>
            <person name="Northen T.R."/>
            <person name="Ramamoorthy G."/>
            <person name="Schmitz R.J."/>
            <person name="Gryganskyi A."/>
            <person name="Culley D."/>
            <person name="Magnuson J."/>
            <person name="James T.Y."/>
            <person name="O'Malley M.A."/>
            <person name="Stajich J.E."/>
            <person name="Spatafora J.W."/>
            <person name="Visel A."/>
            <person name="Grigoriev I.V."/>
        </authorList>
    </citation>
    <scope>NUCLEOTIDE SEQUENCE [LARGE SCALE GENOMIC DNA]</scope>
    <source>
        <strain evidence="5 6">NRRL Y-17943</strain>
    </source>
</reference>
<comment type="caution">
    <text evidence="5">The sequence shown here is derived from an EMBL/GenBank/DDBJ whole genome shotgun (WGS) entry which is preliminary data.</text>
</comment>
<dbReference type="OrthoDB" id="1667587at2759"/>
<evidence type="ECO:0000256" key="4">
    <source>
        <dbReference type="SAM" id="MobiDB-lite"/>
    </source>
</evidence>
<dbReference type="Gene3D" id="2.130.10.10">
    <property type="entry name" value="YVTN repeat-like/Quinoprotein amine dehydrogenase"/>
    <property type="match status" value="1"/>
</dbReference>
<evidence type="ECO:0000256" key="3">
    <source>
        <dbReference type="ARBA" id="ARBA00025740"/>
    </source>
</evidence>
<dbReference type="PANTHER" id="PTHR11227">
    <property type="entry name" value="WD-REPEAT PROTEIN INTERACTING WITH PHOSPHOINOSIDES WIPI -RELATED"/>
    <property type="match status" value="1"/>
</dbReference>
<accession>A0A1Y1UKH0</accession>
<keyword evidence="1" id="KW-0853">WD repeat</keyword>
<gene>
    <name evidence="5" type="ORF">BD324DRAFT_622668</name>
</gene>
<keyword evidence="6" id="KW-1185">Reference proteome</keyword>
<dbReference type="Proteomes" id="UP000193218">
    <property type="component" value="Unassembled WGS sequence"/>
</dbReference>
<dbReference type="SUPFAM" id="SSF50978">
    <property type="entry name" value="WD40 repeat-like"/>
    <property type="match status" value="1"/>
</dbReference>
<dbReference type="InterPro" id="IPR048720">
    <property type="entry name" value="PROPPIN"/>
</dbReference>
<name>A0A1Y1UKH0_9TREE</name>
<organism evidence="5 6">
    <name type="scientific">Kockovaella imperatae</name>
    <dbReference type="NCBI Taxonomy" id="4999"/>
    <lineage>
        <taxon>Eukaryota</taxon>
        <taxon>Fungi</taxon>
        <taxon>Dikarya</taxon>
        <taxon>Basidiomycota</taxon>
        <taxon>Agaricomycotina</taxon>
        <taxon>Tremellomycetes</taxon>
        <taxon>Tremellales</taxon>
        <taxon>Cuniculitremaceae</taxon>
        <taxon>Kockovaella</taxon>
    </lineage>
</organism>
<dbReference type="GeneID" id="33557307"/>
<comment type="similarity">
    <text evidence="3">Belongs to the WD repeat PROPPIN family.</text>
</comment>
<feature type="region of interest" description="Disordered" evidence="4">
    <location>
        <begin position="389"/>
        <end position="431"/>
    </location>
</feature>
<evidence type="ECO:0000256" key="2">
    <source>
        <dbReference type="ARBA" id="ARBA00022737"/>
    </source>
</evidence>
<protein>
    <recommendedName>
        <fullName evidence="7">WD40-repeat-containing domain protein</fullName>
    </recommendedName>
</protein>
<dbReference type="InterPro" id="IPR036322">
    <property type="entry name" value="WD40_repeat_dom_sf"/>
</dbReference>
<dbReference type="FunCoup" id="A0A1Y1UKH0">
    <property type="interactions" value="319"/>
</dbReference>
<dbReference type="STRING" id="4999.A0A1Y1UKH0"/>
<dbReference type="EMBL" id="NBSH01000005">
    <property type="protein sequence ID" value="ORX37625.1"/>
    <property type="molecule type" value="Genomic_DNA"/>
</dbReference>
<dbReference type="AlphaFoldDB" id="A0A1Y1UKH0"/>
<dbReference type="RefSeq" id="XP_021871612.1">
    <property type="nucleotide sequence ID" value="XM_022015498.1"/>
</dbReference>
<dbReference type="InParanoid" id="A0A1Y1UKH0"/>
<evidence type="ECO:0000313" key="6">
    <source>
        <dbReference type="Proteomes" id="UP000193218"/>
    </source>
</evidence>
<keyword evidence="2" id="KW-0677">Repeat</keyword>
<sequence>MQLGRYHVSTLQPTIVHSIDFSEDGELFAIAFEGGYEVWRACPLGLVRRRSLSGTLARAIIVPKSPLLVLQGGGTSPLYPPNKAVIFHDGVGRAIAELEFSERIRGIALREGTICIVLSRRTMGFEYGINVSSAKGKEVQSQKRGFWIRKFGEWETASNEHGLIALSTSNGSSLLVLPGRQSGHVQLIHLSHASSSRTAPFRSPIILAHTHPLSTLACSRDGTEIITTSERGTLIRVWDITRGSLSKELRRGVDRAEMWGVGFEPRPAEGLGRVVGWSDKGTVHVWATAPSEIKSNPSLAHILSRNLPLPKYFSSSASIAQFHLPRKNPHAFSSVMGAAADAAGVPSAKLSSTMTGEDEELSERFMVGWIRTPLDMAEQGSTPVIKAASTLRDQPPPGRGLSETRSCTPLSMGGRDERASLGSDGTSRTATPTFSRRASEFVKHARGASETRFMEIRESDIPSKGATVHDAGLGGFEMQLVAITYSGDYYRLRIPQPGSDEDQVEGGGDSKKKCELVEYRRLKVGGGGW</sequence>
<evidence type="ECO:0000256" key="1">
    <source>
        <dbReference type="ARBA" id="ARBA00022574"/>
    </source>
</evidence>
<evidence type="ECO:0008006" key="7">
    <source>
        <dbReference type="Google" id="ProtNLM"/>
    </source>
</evidence>
<proteinExistence type="inferred from homology"/>
<evidence type="ECO:0000313" key="5">
    <source>
        <dbReference type="EMBL" id="ORX37625.1"/>
    </source>
</evidence>